<evidence type="ECO:0000313" key="3">
    <source>
        <dbReference type="Proteomes" id="UP000076502"/>
    </source>
</evidence>
<evidence type="ECO:0000313" key="2">
    <source>
        <dbReference type="EMBL" id="KZC04129.1"/>
    </source>
</evidence>
<accession>A0A154NWT3</accession>
<protein>
    <submittedName>
        <fullName evidence="2">Uncharacterized protein</fullName>
    </submittedName>
</protein>
<feature type="compositionally biased region" description="Basic and acidic residues" evidence="1">
    <location>
        <begin position="24"/>
        <end position="43"/>
    </location>
</feature>
<sequence>MPGEHKGSVHVRRARKRPEPATGKLEKSRPGADKDAHKRDKDCLFGPADATSLPWDTRFFPLSHPFHSYFPFGSFIFGRLRG</sequence>
<feature type="region of interest" description="Disordered" evidence="1">
    <location>
        <begin position="1"/>
        <end position="43"/>
    </location>
</feature>
<gene>
    <name evidence="2" type="ORF">WN55_02015</name>
</gene>
<dbReference type="EMBL" id="KQ434777">
    <property type="protein sequence ID" value="KZC04129.1"/>
    <property type="molecule type" value="Genomic_DNA"/>
</dbReference>
<name>A0A154NWT3_DUFNO</name>
<dbReference type="Proteomes" id="UP000076502">
    <property type="component" value="Unassembled WGS sequence"/>
</dbReference>
<organism evidence="2 3">
    <name type="scientific">Dufourea novaeangliae</name>
    <name type="common">Sweat bee</name>
    <dbReference type="NCBI Taxonomy" id="178035"/>
    <lineage>
        <taxon>Eukaryota</taxon>
        <taxon>Metazoa</taxon>
        <taxon>Ecdysozoa</taxon>
        <taxon>Arthropoda</taxon>
        <taxon>Hexapoda</taxon>
        <taxon>Insecta</taxon>
        <taxon>Pterygota</taxon>
        <taxon>Neoptera</taxon>
        <taxon>Endopterygota</taxon>
        <taxon>Hymenoptera</taxon>
        <taxon>Apocrita</taxon>
        <taxon>Aculeata</taxon>
        <taxon>Apoidea</taxon>
        <taxon>Anthophila</taxon>
        <taxon>Halictidae</taxon>
        <taxon>Rophitinae</taxon>
        <taxon>Dufourea</taxon>
    </lineage>
</organism>
<keyword evidence="3" id="KW-1185">Reference proteome</keyword>
<reference evidence="2 3" key="1">
    <citation type="submission" date="2015-07" db="EMBL/GenBank/DDBJ databases">
        <title>The genome of Dufourea novaeangliae.</title>
        <authorList>
            <person name="Pan H."/>
            <person name="Kapheim K."/>
        </authorList>
    </citation>
    <scope>NUCLEOTIDE SEQUENCE [LARGE SCALE GENOMIC DNA]</scope>
    <source>
        <strain evidence="2">0120121106</strain>
        <tissue evidence="2">Whole body</tissue>
    </source>
</reference>
<proteinExistence type="predicted"/>
<evidence type="ECO:0000256" key="1">
    <source>
        <dbReference type="SAM" id="MobiDB-lite"/>
    </source>
</evidence>
<dbReference type="AlphaFoldDB" id="A0A154NWT3"/>